<evidence type="ECO:0000256" key="1">
    <source>
        <dbReference type="ARBA" id="ARBA00006926"/>
    </source>
</evidence>
<feature type="region of interest" description="Disordered" evidence="8">
    <location>
        <begin position="180"/>
        <end position="202"/>
    </location>
</feature>
<dbReference type="InterPro" id="IPR002921">
    <property type="entry name" value="Fungal_lipase-type"/>
</dbReference>
<reference evidence="10 11" key="2">
    <citation type="submission" date="2015-05" db="EMBL/GenBank/DDBJ databases">
        <authorList>
            <person name="Morales-Cruz A."/>
            <person name="Amrine K.C."/>
            <person name="Cantu D."/>
        </authorList>
    </citation>
    <scope>NUCLEOTIDE SEQUENCE [LARGE SCALE GENOMIC DNA]</scope>
    <source>
        <strain evidence="10">UCRPC4</strain>
    </source>
</reference>
<dbReference type="GO" id="GO:0140824">
    <property type="term" value="F:thioredoxin-dependent peroxiredoxin activity"/>
    <property type="evidence" value="ECO:0007669"/>
    <property type="project" value="UniProtKB-EC"/>
</dbReference>
<dbReference type="OrthoDB" id="446890at2759"/>
<evidence type="ECO:0000256" key="5">
    <source>
        <dbReference type="ARBA" id="ARBA00023284"/>
    </source>
</evidence>
<dbReference type="Proteomes" id="UP000053317">
    <property type="component" value="Unassembled WGS sequence"/>
</dbReference>
<dbReference type="Gene3D" id="3.40.50.1820">
    <property type="entry name" value="alpha/beta hydrolase"/>
    <property type="match status" value="1"/>
</dbReference>
<evidence type="ECO:0000313" key="11">
    <source>
        <dbReference type="Proteomes" id="UP000053317"/>
    </source>
</evidence>
<dbReference type="CDD" id="cd00519">
    <property type="entry name" value="Lipase_3"/>
    <property type="match status" value="1"/>
</dbReference>
<dbReference type="InterPro" id="IPR029058">
    <property type="entry name" value="AB_hydrolase_fold"/>
</dbReference>
<evidence type="ECO:0000256" key="2">
    <source>
        <dbReference type="ARBA" id="ARBA00022559"/>
    </source>
</evidence>
<dbReference type="InterPro" id="IPR029760">
    <property type="entry name" value="GPX_CS"/>
</dbReference>
<dbReference type="PROSITE" id="PS00763">
    <property type="entry name" value="GLUTATHIONE_PEROXID_2"/>
    <property type="match status" value="1"/>
</dbReference>
<dbReference type="PROSITE" id="PS00460">
    <property type="entry name" value="GLUTATHIONE_PEROXID_1"/>
    <property type="match status" value="1"/>
</dbReference>
<dbReference type="GO" id="GO:0006629">
    <property type="term" value="P:lipid metabolic process"/>
    <property type="evidence" value="ECO:0007669"/>
    <property type="project" value="InterPro"/>
</dbReference>
<evidence type="ECO:0000256" key="4">
    <source>
        <dbReference type="ARBA" id="ARBA00023002"/>
    </source>
</evidence>
<comment type="similarity">
    <text evidence="1 7">Belongs to the glutathione peroxidase family.</text>
</comment>
<keyword evidence="5" id="KW-0676">Redox-active center</keyword>
<evidence type="ECO:0000313" key="10">
    <source>
        <dbReference type="EMBL" id="KKY25127.1"/>
    </source>
</evidence>
<dbReference type="GO" id="GO:0034599">
    <property type="term" value="P:cellular response to oxidative stress"/>
    <property type="evidence" value="ECO:0007669"/>
    <property type="project" value="TreeGrafter"/>
</dbReference>
<dbReference type="PRINTS" id="PR01011">
    <property type="entry name" value="GLUTPROXDASE"/>
</dbReference>
<dbReference type="InterPro" id="IPR029759">
    <property type="entry name" value="GPX_AS"/>
</dbReference>
<comment type="catalytic activity">
    <reaction evidence="6">
        <text>a hydroperoxide + [thioredoxin]-dithiol = an alcohol + [thioredoxin]-disulfide + H2O</text>
        <dbReference type="Rhea" id="RHEA:62620"/>
        <dbReference type="Rhea" id="RHEA-COMP:10698"/>
        <dbReference type="Rhea" id="RHEA-COMP:10700"/>
        <dbReference type="ChEBI" id="CHEBI:15377"/>
        <dbReference type="ChEBI" id="CHEBI:29950"/>
        <dbReference type="ChEBI" id="CHEBI:30879"/>
        <dbReference type="ChEBI" id="CHEBI:35924"/>
        <dbReference type="ChEBI" id="CHEBI:50058"/>
        <dbReference type="EC" id="1.11.1.24"/>
    </reaction>
</comment>
<dbReference type="Gene3D" id="3.40.30.10">
    <property type="entry name" value="Glutaredoxin"/>
    <property type="match status" value="1"/>
</dbReference>
<evidence type="ECO:0000256" key="8">
    <source>
        <dbReference type="SAM" id="MobiDB-lite"/>
    </source>
</evidence>
<feature type="domain" description="Fungal lipase-type" evidence="9">
    <location>
        <begin position="357"/>
        <end position="519"/>
    </location>
</feature>
<name>A0A0G2EQR1_PHACM</name>
<reference evidence="10 11" key="1">
    <citation type="submission" date="2015-05" db="EMBL/GenBank/DDBJ databases">
        <title>Distinctive expansion of gene families associated with plant cell wall degradation and secondary metabolism in the genomes of grapevine trunk pathogens.</title>
        <authorList>
            <person name="Lawrence D.P."/>
            <person name="Travadon R."/>
            <person name="Rolshausen P.E."/>
            <person name="Baumgartner K."/>
        </authorList>
    </citation>
    <scope>NUCLEOTIDE SEQUENCE [LARGE SCALE GENOMIC DNA]</scope>
    <source>
        <strain evidence="10">UCRPC4</strain>
    </source>
</reference>
<evidence type="ECO:0000256" key="6">
    <source>
        <dbReference type="ARBA" id="ARBA00049091"/>
    </source>
</evidence>
<evidence type="ECO:0000259" key="9">
    <source>
        <dbReference type="Pfam" id="PF01764"/>
    </source>
</evidence>
<sequence length="836" mass="93295">MDNAIKKVSVEISGPSIQALTCFNEGAEPGVRSDRLNDKSLGDAEKSFDLSRTFSLIPLPHDGQTAAGSSQAHFALQSQLNKAYLGFNLNDRRLLTRFVQHPPPEPFRFAFSSTIPRHYDEDGAPVHIAAADGKPVNDPNNADKELSLFIRYLQEPSTSTTIDDSWKQQLALISVLGEKDSPDEPVAQNEASGWGKGGSNLDNKDELAKVTDMWKTGDLETAINALAEEKYDDAPNKSVTPDTVVKVAQLLCIMNSCVYMRDFENEERIHSEMQPYAAEIKAAVQHSEPISEATLDAMMKAQEKGDRATQKIQEVASKMGLNYQPLCNFSSEGKLLRNGPYCGAFYGHSQDRKPFIVIAFKGTGKFGELITDGKINMKDAVGSSPLKGRCHTGFFDGVYKDFPCDMSTNKTIRIALPFQMMRNQLWKLERKVLAKTFPLGLRVQAWVTGHSLGGAYATNCWAGLLADMHFMHTTIRGLLTFGSPRVGNKTYATFAGSLKGFRKSWRFVNGSDLVARSPGYSFSLESYYHVDSLVKISPTQISLGSSELGVLEEDRSKQATEGMKLAESDLEAISQDEHIAEAVTFGKFFKDHSLKEYWESIINYMKPIRFPCLAGLRFLNSTRLIYTAIERPWSTNWHRSIKQNNAFYRPSIAIQAAQKRTMASATSFYEFQTHDKKGNDYPLSQHKGKVLLVVNTASKCGFTPQFGGLETLYKSLSSKYPSSEFEIIGFPCNQFGNQDPGSNDEIQEFCQVNYGVTFPVLGKVDVNGEKAEPVWEWMKTEKPGLMGLKRIKWNFEKFLINREGKVVGRWASTTKPETLEKAIVEEIEKGKKESSL</sequence>
<keyword evidence="11" id="KW-1185">Reference proteome</keyword>
<protein>
    <recommendedName>
        <fullName evidence="7">Glutathione peroxidase</fullName>
    </recommendedName>
</protein>
<organism evidence="10 11">
    <name type="scientific">Phaeomoniella chlamydospora</name>
    <name type="common">Phaeoacremonium chlamydosporum</name>
    <dbReference type="NCBI Taxonomy" id="158046"/>
    <lineage>
        <taxon>Eukaryota</taxon>
        <taxon>Fungi</taxon>
        <taxon>Dikarya</taxon>
        <taxon>Ascomycota</taxon>
        <taxon>Pezizomycotina</taxon>
        <taxon>Eurotiomycetes</taxon>
        <taxon>Chaetothyriomycetidae</taxon>
        <taxon>Phaeomoniellales</taxon>
        <taxon>Phaeomoniellaceae</taxon>
        <taxon>Phaeomoniella</taxon>
    </lineage>
</organism>
<gene>
    <name evidence="10" type="ORF">UCRPC4_g02068</name>
</gene>
<dbReference type="PANTHER" id="PTHR11592:SF78">
    <property type="entry name" value="GLUTATHIONE PEROXIDASE"/>
    <property type="match status" value="1"/>
</dbReference>
<proteinExistence type="inferred from homology"/>
<dbReference type="Pfam" id="PF01764">
    <property type="entry name" value="Lipase_3"/>
    <property type="match status" value="1"/>
</dbReference>
<dbReference type="SUPFAM" id="SSF53474">
    <property type="entry name" value="alpha/beta-Hydrolases"/>
    <property type="match status" value="1"/>
</dbReference>
<keyword evidence="4 7" id="KW-0560">Oxidoreductase</keyword>
<dbReference type="Pfam" id="PF00255">
    <property type="entry name" value="GSHPx"/>
    <property type="match status" value="1"/>
</dbReference>
<evidence type="ECO:0000256" key="3">
    <source>
        <dbReference type="ARBA" id="ARBA00022862"/>
    </source>
</evidence>
<dbReference type="PANTHER" id="PTHR11592">
    <property type="entry name" value="GLUTATHIONE PEROXIDASE"/>
    <property type="match status" value="1"/>
</dbReference>
<dbReference type="CDD" id="cd00340">
    <property type="entry name" value="GSH_Peroxidase"/>
    <property type="match status" value="1"/>
</dbReference>
<dbReference type="EMBL" id="LCWF01000049">
    <property type="protein sequence ID" value="KKY25127.1"/>
    <property type="molecule type" value="Genomic_DNA"/>
</dbReference>
<dbReference type="AlphaFoldDB" id="A0A0G2EQR1"/>
<dbReference type="InterPro" id="IPR036249">
    <property type="entry name" value="Thioredoxin-like_sf"/>
</dbReference>
<keyword evidence="2 7" id="KW-0575">Peroxidase</keyword>
<comment type="caution">
    <text evidence="10">The sequence shown here is derived from an EMBL/GenBank/DDBJ whole genome shotgun (WGS) entry which is preliminary data.</text>
</comment>
<dbReference type="InterPro" id="IPR000889">
    <property type="entry name" value="Glutathione_peroxidase"/>
</dbReference>
<accession>A0A0G2EQR1</accession>
<dbReference type="SUPFAM" id="SSF52833">
    <property type="entry name" value="Thioredoxin-like"/>
    <property type="match status" value="1"/>
</dbReference>
<evidence type="ECO:0000256" key="7">
    <source>
        <dbReference type="RuleBase" id="RU000499"/>
    </source>
</evidence>
<keyword evidence="3" id="KW-0049">Antioxidant</keyword>
<dbReference type="PROSITE" id="PS51355">
    <property type="entry name" value="GLUTATHIONE_PEROXID_3"/>
    <property type="match status" value="1"/>
</dbReference>
<dbReference type="FunFam" id="3.40.30.10:FF:000010">
    <property type="entry name" value="Glutathione peroxidase"/>
    <property type="match status" value="1"/>
</dbReference>